<organism evidence="2 3">
    <name type="scientific">Candidatus Daviesbacteria bacterium RIFCSPHIGHO2_12_FULL_43_11</name>
    <dbReference type="NCBI Taxonomy" id="1797780"/>
    <lineage>
        <taxon>Bacteria</taxon>
        <taxon>Candidatus Daviesiibacteriota</taxon>
    </lineage>
</organism>
<gene>
    <name evidence="2" type="ORF">A3E45_05220</name>
</gene>
<keyword evidence="1" id="KW-0812">Transmembrane</keyword>
<protein>
    <submittedName>
        <fullName evidence="2">Uncharacterized protein</fullName>
    </submittedName>
</protein>
<dbReference type="STRING" id="1797780.A3E45_05220"/>
<proteinExistence type="predicted"/>
<reference evidence="2 3" key="1">
    <citation type="journal article" date="2016" name="Nat. Commun.">
        <title>Thousands of microbial genomes shed light on interconnected biogeochemical processes in an aquifer system.</title>
        <authorList>
            <person name="Anantharaman K."/>
            <person name="Brown C.T."/>
            <person name="Hug L.A."/>
            <person name="Sharon I."/>
            <person name="Castelle C.J."/>
            <person name="Probst A.J."/>
            <person name="Thomas B.C."/>
            <person name="Singh A."/>
            <person name="Wilkins M.J."/>
            <person name="Karaoz U."/>
            <person name="Brodie E.L."/>
            <person name="Williams K.H."/>
            <person name="Hubbard S.S."/>
            <person name="Banfield J.F."/>
        </authorList>
    </citation>
    <scope>NUCLEOTIDE SEQUENCE [LARGE SCALE GENOMIC DNA]</scope>
</reference>
<name>A0A1F5K4B0_9BACT</name>
<sequence>MQKKIVTAATIYFVLGLLFALGYAYFYHWPPLSVFSPPFYAVLLSWPFQLPGLVWDYQYYGISGKVL</sequence>
<comment type="caution">
    <text evidence="2">The sequence shown here is derived from an EMBL/GenBank/DDBJ whole genome shotgun (WGS) entry which is preliminary data.</text>
</comment>
<dbReference type="Proteomes" id="UP000176405">
    <property type="component" value="Unassembled WGS sequence"/>
</dbReference>
<dbReference type="EMBL" id="MFDH01000021">
    <property type="protein sequence ID" value="OGE35608.1"/>
    <property type="molecule type" value="Genomic_DNA"/>
</dbReference>
<feature type="transmembrane region" description="Helical" evidence="1">
    <location>
        <begin position="5"/>
        <end position="26"/>
    </location>
</feature>
<accession>A0A1F5K4B0</accession>
<evidence type="ECO:0000256" key="1">
    <source>
        <dbReference type="SAM" id="Phobius"/>
    </source>
</evidence>
<evidence type="ECO:0000313" key="3">
    <source>
        <dbReference type="Proteomes" id="UP000176405"/>
    </source>
</evidence>
<evidence type="ECO:0000313" key="2">
    <source>
        <dbReference type="EMBL" id="OGE35608.1"/>
    </source>
</evidence>
<keyword evidence="1" id="KW-0472">Membrane</keyword>
<dbReference type="AlphaFoldDB" id="A0A1F5K4B0"/>
<keyword evidence="1" id="KW-1133">Transmembrane helix</keyword>